<keyword evidence="8" id="KW-0106">Calcium</keyword>
<keyword evidence="10" id="KW-0325">Glycoprotein</keyword>
<evidence type="ECO:0000256" key="7">
    <source>
        <dbReference type="ARBA" id="ARBA00022801"/>
    </source>
</evidence>
<dbReference type="InterPro" id="IPR017853">
    <property type="entry name" value="GH"/>
</dbReference>
<evidence type="ECO:0000256" key="12">
    <source>
        <dbReference type="ARBA" id="ARBA00023295"/>
    </source>
</evidence>
<dbReference type="Gene3D" id="2.60.40.1180">
    <property type="entry name" value="Golgi alpha-mannosidase II"/>
    <property type="match status" value="1"/>
</dbReference>
<evidence type="ECO:0000256" key="2">
    <source>
        <dbReference type="ARBA" id="ARBA00001913"/>
    </source>
</evidence>
<dbReference type="PANTHER" id="PTHR10357">
    <property type="entry name" value="ALPHA-AMYLASE FAMILY MEMBER"/>
    <property type="match status" value="1"/>
</dbReference>
<comment type="caution">
    <text evidence="18">The sequence shown here is derived from an EMBL/GenBank/DDBJ whole genome shotgun (WGS) entry which is preliminary data.</text>
</comment>
<evidence type="ECO:0000256" key="16">
    <source>
        <dbReference type="SAM" id="SignalP"/>
    </source>
</evidence>
<dbReference type="EC" id="3.2.1.1" evidence="4 14"/>
<evidence type="ECO:0000256" key="10">
    <source>
        <dbReference type="ARBA" id="ARBA00023180"/>
    </source>
</evidence>
<comment type="cofactor">
    <cofactor evidence="2">
        <name>Ca(2+)</name>
        <dbReference type="ChEBI" id="CHEBI:29108"/>
    </cofactor>
</comment>
<accession>A0A8K0NN79</accession>
<feature type="chain" id="PRO_5035477359" description="Alpha-amylase" evidence="16">
    <location>
        <begin position="22"/>
        <end position="710"/>
    </location>
</feature>
<evidence type="ECO:0000256" key="13">
    <source>
        <dbReference type="RuleBase" id="RU003615"/>
    </source>
</evidence>
<feature type="compositionally biased region" description="Low complexity" evidence="15">
    <location>
        <begin position="616"/>
        <end position="642"/>
    </location>
</feature>
<dbReference type="InterPro" id="IPR013780">
    <property type="entry name" value="Glyco_hydro_b"/>
</dbReference>
<dbReference type="Gene3D" id="3.20.20.80">
    <property type="entry name" value="Glycosidases"/>
    <property type="match status" value="1"/>
</dbReference>
<evidence type="ECO:0000256" key="9">
    <source>
        <dbReference type="ARBA" id="ARBA00023157"/>
    </source>
</evidence>
<dbReference type="Pfam" id="PF09260">
    <property type="entry name" value="A_amylase_dom_C"/>
    <property type="match status" value="1"/>
</dbReference>
<feature type="compositionally biased region" description="Polar residues" evidence="15">
    <location>
        <begin position="574"/>
        <end position="583"/>
    </location>
</feature>
<dbReference type="Pfam" id="PF00128">
    <property type="entry name" value="Alpha-amylase"/>
    <property type="match status" value="2"/>
</dbReference>
<dbReference type="GO" id="GO:0016052">
    <property type="term" value="P:carbohydrate catabolic process"/>
    <property type="evidence" value="ECO:0007669"/>
    <property type="project" value="InterPro"/>
</dbReference>
<dbReference type="InterPro" id="IPR006046">
    <property type="entry name" value="Alpha_amylase"/>
</dbReference>
<evidence type="ECO:0000256" key="14">
    <source>
        <dbReference type="RuleBase" id="RU361134"/>
    </source>
</evidence>
<dbReference type="SUPFAM" id="SSF51445">
    <property type="entry name" value="(Trans)glycosidases"/>
    <property type="match status" value="1"/>
</dbReference>
<name>A0A8K0NN79_9TREE</name>
<evidence type="ECO:0000256" key="11">
    <source>
        <dbReference type="ARBA" id="ARBA00023277"/>
    </source>
</evidence>
<dbReference type="EMBL" id="JABELV010000178">
    <property type="protein sequence ID" value="KAG7528536.1"/>
    <property type="molecule type" value="Genomic_DNA"/>
</dbReference>
<keyword evidence="7 14" id="KW-0378">Hydrolase</keyword>
<comment type="catalytic activity">
    <reaction evidence="1 14">
        <text>Endohydrolysis of (1-&gt;4)-alpha-D-glucosidic linkages in polysaccharides containing three or more (1-&gt;4)-alpha-linked D-glucose units.</text>
        <dbReference type="EC" id="3.2.1.1"/>
    </reaction>
</comment>
<evidence type="ECO:0000256" key="3">
    <source>
        <dbReference type="ARBA" id="ARBA00008061"/>
    </source>
</evidence>
<keyword evidence="9" id="KW-1015">Disulfide bond</keyword>
<evidence type="ECO:0000256" key="1">
    <source>
        <dbReference type="ARBA" id="ARBA00000548"/>
    </source>
</evidence>
<dbReference type="GO" id="GO:0005509">
    <property type="term" value="F:calcium ion binding"/>
    <property type="evidence" value="ECO:0007669"/>
    <property type="project" value="InterPro"/>
</dbReference>
<dbReference type="InterPro" id="IPR015340">
    <property type="entry name" value="A_amylase_C_dom"/>
</dbReference>
<feature type="domain" description="Glycosyl hydrolase family 13 catalytic" evidence="17">
    <location>
        <begin position="34"/>
        <end position="413"/>
    </location>
</feature>
<dbReference type="AlphaFoldDB" id="A0A8K0NN79"/>
<gene>
    <name evidence="18" type="ORF">FFLO_06092</name>
</gene>
<reference evidence="18" key="1">
    <citation type="submission" date="2020-04" db="EMBL/GenBank/DDBJ databases">
        <title>Analysis of mating type loci in Filobasidium floriforme.</title>
        <authorList>
            <person name="Nowrousian M."/>
        </authorList>
    </citation>
    <scope>NUCLEOTIDE SEQUENCE</scope>
    <source>
        <strain evidence="18">CBS 6242</strain>
    </source>
</reference>
<feature type="signal peptide" evidence="16">
    <location>
        <begin position="1"/>
        <end position="21"/>
    </location>
</feature>
<dbReference type="PANTHER" id="PTHR10357:SF215">
    <property type="entry name" value="ALPHA-AMYLASE 1"/>
    <property type="match status" value="1"/>
</dbReference>
<feature type="compositionally biased region" description="Low complexity" evidence="15">
    <location>
        <begin position="654"/>
        <end position="668"/>
    </location>
</feature>
<dbReference type="PRINTS" id="PR00110">
    <property type="entry name" value="ALPHAAMYLASE"/>
</dbReference>
<evidence type="ECO:0000259" key="17">
    <source>
        <dbReference type="SMART" id="SM00642"/>
    </source>
</evidence>
<dbReference type="GO" id="GO:0004556">
    <property type="term" value="F:alpha-amylase activity"/>
    <property type="evidence" value="ECO:0007669"/>
    <property type="project" value="UniProtKB-UniRule"/>
</dbReference>
<dbReference type="SUPFAM" id="SSF51011">
    <property type="entry name" value="Glycosyl hydrolase domain"/>
    <property type="match status" value="1"/>
</dbReference>
<keyword evidence="19" id="KW-1185">Reference proteome</keyword>
<evidence type="ECO:0000256" key="8">
    <source>
        <dbReference type="ARBA" id="ARBA00022837"/>
    </source>
</evidence>
<keyword evidence="12 14" id="KW-0326">Glycosidase</keyword>
<dbReference type="Proteomes" id="UP000812966">
    <property type="component" value="Unassembled WGS sequence"/>
</dbReference>
<evidence type="ECO:0000256" key="6">
    <source>
        <dbReference type="ARBA" id="ARBA00022729"/>
    </source>
</evidence>
<protein>
    <recommendedName>
        <fullName evidence="4 14">Alpha-amylase</fullName>
        <ecNumber evidence="4 14">3.2.1.1</ecNumber>
    </recommendedName>
</protein>
<dbReference type="InterPro" id="IPR006047">
    <property type="entry name" value="GH13_cat_dom"/>
</dbReference>
<evidence type="ECO:0000256" key="15">
    <source>
        <dbReference type="SAM" id="MobiDB-lite"/>
    </source>
</evidence>
<keyword evidence="6 16" id="KW-0732">Signal</keyword>
<dbReference type="SMART" id="SM00642">
    <property type="entry name" value="Aamy"/>
    <property type="match status" value="1"/>
</dbReference>
<evidence type="ECO:0000313" key="18">
    <source>
        <dbReference type="EMBL" id="KAG7528536.1"/>
    </source>
</evidence>
<keyword evidence="5" id="KW-0479">Metal-binding</keyword>
<comment type="similarity">
    <text evidence="3 13">Belongs to the glycosyl hydrolase 13 family.</text>
</comment>
<keyword evidence="11 14" id="KW-0119">Carbohydrate metabolism</keyword>
<feature type="compositionally biased region" description="Polar residues" evidence="15">
    <location>
        <begin position="599"/>
        <end position="615"/>
    </location>
</feature>
<evidence type="ECO:0000313" key="19">
    <source>
        <dbReference type="Proteomes" id="UP000812966"/>
    </source>
</evidence>
<evidence type="ECO:0000256" key="5">
    <source>
        <dbReference type="ARBA" id="ARBA00022723"/>
    </source>
</evidence>
<organism evidence="18 19">
    <name type="scientific">Filobasidium floriforme</name>
    <dbReference type="NCBI Taxonomy" id="5210"/>
    <lineage>
        <taxon>Eukaryota</taxon>
        <taxon>Fungi</taxon>
        <taxon>Dikarya</taxon>
        <taxon>Basidiomycota</taxon>
        <taxon>Agaricomycotina</taxon>
        <taxon>Tremellomycetes</taxon>
        <taxon>Filobasidiales</taxon>
        <taxon>Filobasidiaceae</taxon>
        <taxon>Filobasidium</taxon>
    </lineage>
</organism>
<feature type="region of interest" description="Disordered" evidence="15">
    <location>
        <begin position="567"/>
        <end position="688"/>
    </location>
</feature>
<proteinExistence type="inferred from homology"/>
<sequence>MKNFNALVGLLACLATTSVNAATKEQWRGRSMYQIVTDRFAQPTPEQALTEGLVANCDPKGATWCGGNWRSIIDKLDYIKDMGFSAIWISPVNQNIDVTTPYGSAIHGYWVNDVTKLNPRFGTSNDLKSLIQAAHDRGIYVMVDIVINHIATMPRGKGTVKEMLDQDPLMMYRDEGSYHNPYCRIRDYGKLPEYRVCTILTEVALVDVDTDSPSVQSTLNSWIKGFVQEYAIDGLRLDAAKHMEPQSQKDFCQAAGVMCMGEVYSNAAQDQKKYTDGFIDSIHSYPLYEGFKHAFIPDSTPTLNMQSFLNKLDEQQYWIKDTTVLGTFFGNHDNPRWYAKNQDAVIGQNAFVSALMVEGIPTVYYGDEQELAYGLVSCDNRQALWSTIGGVGSSNYPTDKLAYQTIKRVHQVRGYLSTSSDFDTQLAKPITPKGSKTEAGLKRGKAVFVVTNRGSGSTEGTLKVPSTGFNGTAVDMLTCTSFQVAADGSVEVSFANGGKPFVFLSIEDAAASGICPDLPGAASTTVAPSSAVSTISLTTSAETGKTVMPAATTSAGEIVEAMPSSIKHGASSADDITQDQATPTDGPVSITASDGAIAQPTQVSGEGEQPSSVVGTSETSATAPEATQVAASSSGSGSTASGNEAPPQATGADGSAPQATGPTGAAPSQIDSQPDAKDPATTSVGNSAHSTGVQVSFLGTMVIMIAYLGL</sequence>
<evidence type="ECO:0000256" key="4">
    <source>
        <dbReference type="ARBA" id="ARBA00012595"/>
    </source>
</evidence>